<keyword evidence="3" id="KW-1185">Reference proteome</keyword>
<evidence type="ECO:0000313" key="3">
    <source>
        <dbReference type="Proteomes" id="UP000199588"/>
    </source>
</evidence>
<sequence>MKNWINLLPWRQQLIAQKNRKFIYKISLFFTALLILEMGISLFHGNLTRQLSEKQQQFYRQQDEFAKLTRQVSQLRRSYEQTEEQNLISSDSVSLFLSWLARLPLNEGELTEFLLQQNSIHLHGYAENQQEFDSIHQYIVQTEWIYESKLTHFSTSANGLLAFSFAIEWGRNGKASMD</sequence>
<organism evidence="2 3">
    <name type="scientific">Basfia succiniciproducens</name>
    <dbReference type="NCBI Taxonomy" id="653940"/>
    <lineage>
        <taxon>Bacteria</taxon>
        <taxon>Pseudomonadati</taxon>
        <taxon>Pseudomonadota</taxon>
        <taxon>Gammaproteobacteria</taxon>
        <taxon>Pasteurellales</taxon>
        <taxon>Pasteurellaceae</taxon>
        <taxon>Basfia</taxon>
    </lineage>
</organism>
<dbReference type="EMBL" id="FMUQ01000010">
    <property type="protein sequence ID" value="SCY08759.1"/>
    <property type="molecule type" value="Genomic_DNA"/>
</dbReference>
<evidence type="ECO:0000313" key="2">
    <source>
        <dbReference type="EMBL" id="SCY08759.1"/>
    </source>
</evidence>
<evidence type="ECO:0000256" key="1">
    <source>
        <dbReference type="SAM" id="Phobius"/>
    </source>
</evidence>
<dbReference type="RefSeq" id="WP_011201131.1">
    <property type="nucleotide sequence ID" value="NZ_CP015031.1"/>
</dbReference>
<keyword evidence="1" id="KW-1133">Transmembrane helix</keyword>
<accession>A0A1G5D1P0</accession>
<feature type="transmembrane region" description="Helical" evidence="1">
    <location>
        <begin position="22"/>
        <end position="43"/>
    </location>
</feature>
<name>A0A1G5D1P0_9PAST</name>
<keyword evidence="1" id="KW-0812">Transmembrane</keyword>
<comment type="caution">
    <text evidence="2">The sequence shown here is derived from an EMBL/GenBank/DDBJ whole genome shotgun (WGS) entry which is preliminary data.</text>
</comment>
<gene>
    <name evidence="2" type="ORF">SAMN02910354_01434</name>
</gene>
<protein>
    <submittedName>
        <fullName evidence="2">Uncharacterized protein</fullName>
    </submittedName>
</protein>
<proteinExistence type="predicted"/>
<keyword evidence="1" id="KW-0472">Membrane</keyword>
<reference evidence="2 3" key="1">
    <citation type="submission" date="2016-10" db="EMBL/GenBank/DDBJ databases">
        <authorList>
            <person name="Varghese N."/>
            <person name="Submissions S."/>
        </authorList>
    </citation>
    <scope>NUCLEOTIDE SEQUENCE [LARGE SCALE GENOMIC DNA]</scope>
    <source>
        <strain evidence="2 3">DSM 22022</strain>
    </source>
</reference>
<dbReference type="PIRSF" id="PIRSF020785">
    <property type="entry name" value="Competence_ComB"/>
    <property type="match status" value="1"/>
</dbReference>
<dbReference type="Proteomes" id="UP000199588">
    <property type="component" value="Unassembled WGS sequence"/>
</dbReference>
<dbReference type="InterPro" id="IPR016778">
    <property type="entry name" value="Competence_ComB"/>
</dbReference>